<organism evidence="7 8">
    <name type="scientific">Mediterraneibacter gnavus</name>
    <name type="common">Ruminococcus gnavus</name>
    <dbReference type="NCBI Taxonomy" id="33038"/>
    <lineage>
        <taxon>Bacteria</taxon>
        <taxon>Bacillati</taxon>
        <taxon>Bacillota</taxon>
        <taxon>Clostridia</taxon>
        <taxon>Lachnospirales</taxon>
        <taxon>Lachnospiraceae</taxon>
        <taxon>Mediterraneibacter</taxon>
    </lineage>
</organism>
<dbReference type="AlphaFoldDB" id="A0A2N5NHH4"/>
<proteinExistence type="predicted"/>
<accession>A0A2N5NHH4</accession>
<feature type="transmembrane region" description="Helical" evidence="5">
    <location>
        <begin position="685"/>
        <end position="703"/>
    </location>
</feature>
<evidence type="ECO:0000256" key="5">
    <source>
        <dbReference type="SAM" id="Phobius"/>
    </source>
</evidence>
<feature type="transmembrane region" description="Helical" evidence="5">
    <location>
        <begin position="624"/>
        <end position="643"/>
    </location>
</feature>
<comment type="caution">
    <text evidence="7">The sequence shown here is derived from an EMBL/GenBank/DDBJ whole genome shotgun (WGS) entry which is preliminary data.</text>
</comment>
<sequence length="847" mass="92533">MKRAFQILKRDMRRLAHNPIAMIVVAGVCLLPSLYAWFNIAANMDPYGNTGAVQIAVANLDKGTENELTGSLNAGEEIVDQLKENHDLGWKFVKKEEAVDGVKSGKYYAAIVIPEDFSESLTSVLTGTIEQPKFTYYLNEKKNAIAPKITDSGATAVQSQVNEAFVSAASEAVSEIFKDSIADAAGNLDSLQENVVSDIQKVSDNIASYQQILSEFQATFQDSDAQIKEVQSAMDQVKSAASSGAAALDAGAFALQAGRNSISSFSSALSGTLTDGENLLSDIGNSAGADLGSLNEKIQSVNGKVDSAMSSINSVIQLNEKIIDLLSQLDSAIPGSPASDLIAQLQAENQRHQELLNSLQAGNAGIGNAAQTATDTAQQIGSLVKENQQQLRGIKGSFEQNVLPGLNTSLDSFGQLSGKLSGVLSGVDPLVDQTKGILDNLNRSLNDSKTALESTGNALQKVQEKLNSVTADLNALRSSQSYQDFLNLTGLDSEAVSEFMSAPVALKTESFYPVKNYGSAMTPFYTNLAIWVGGIVLIAIFKLESDKDEVVPKFTAVQSYFGRWMLYVVMGLIQSLIICVGDLLLLGVQCKSPAAFIFAGLFTSFVYVNIIYALSITFKHIGKAVSVILVIIQIPGSAGTYPIEMTPAFFQKLHPLLPFTYGINAMREAVAGIYGFHYAENLLCLAVYVPIALLIGVVVRPWLLNLNHMFDQKLGETELMICEEEGLTKERFRMTAVVSALADKKTFREEMYQRAERFERNYKKRIRRGFAAILIIPLIFLILMFSISSKMVFLVLWITSIIVIALYLICVEYLHESLKRRLKVSRMSQEELLETLRKRKEQEEEEA</sequence>
<evidence type="ECO:0000256" key="1">
    <source>
        <dbReference type="ARBA" id="ARBA00004141"/>
    </source>
</evidence>
<dbReference type="GO" id="GO:0140359">
    <property type="term" value="F:ABC-type transporter activity"/>
    <property type="evidence" value="ECO:0007669"/>
    <property type="project" value="InterPro"/>
</dbReference>
<evidence type="ECO:0000256" key="4">
    <source>
        <dbReference type="ARBA" id="ARBA00023136"/>
    </source>
</evidence>
<dbReference type="EMBL" id="NIHM01000011">
    <property type="protein sequence ID" value="PLT54697.1"/>
    <property type="molecule type" value="Genomic_DNA"/>
</dbReference>
<keyword evidence="3 5" id="KW-1133">Transmembrane helix</keyword>
<dbReference type="Proteomes" id="UP000234849">
    <property type="component" value="Unassembled WGS sequence"/>
</dbReference>
<dbReference type="NCBIfam" id="TIGR03061">
    <property type="entry name" value="pip_yhgE_Nterm"/>
    <property type="match status" value="1"/>
</dbReference>
<comment type="subcellular location">
    <subcellularLocation>
        <location evidence="1">Membrane</location>
        <topology evidence="1">Multi-pass membrane protein</topology>
    </subcellularLocation>
</comment>
<dbReference type="Gene3D" id="3.40.1710.10">
    <property type="entry name" value="abc type-2 transporter like domain"/>
    <property type="match status" value="1"/>
</dbReference>
<feature type="domain" description="ABC-2 type transporter transmembrane" evidence="6">
    <location>
        <begin position="455"/>
        <end position="697"/>
    </location>
</feature>
<name>A0A2N5NHH4_MEDGN</name>
<feature type="transmembrane region" description="Helical" evidence="5">
    <location>
        <begin position="20"/>
        <end position="38"/>
    </location>
</feature>
<dbReference type="InterPro" id="IPR017501">
    <property type="entry name" value="Phage_infect_YhgE_C"/>
</dbReference>
<evidence type="ECO:0000256" key="3">
    <source>
        <dbReference type="ARBA" id="ARBA00022989"/>
    </source>
</evidence>
<feature type="transmembrane region" description="Helical" evidence="5">
    <location>
        <begin position="524"/>
        <end position="543"/>
    </location>
</feature>
<dbReference type="PANTHER" id="PTHR43077:SF10">
    <property type="entry name" value="TRANSPORT PERMEASE PROTEIN"/>
    <property type="match status" value="1"/>
</dbReference>
<evidence type="ECO:0000259" key="6">
    <source>
        <dbReference type="Pfam" id="PF12698"/>
    </source>
</evidence>
<feature type="transmembrane region" description="Helical" evidence="5">
    <location>
        <begin position="594"/>
        <end position="612"/>
    </location>
</feature>
<reference evidence="7 8" key="1">
    <citation type="journal article" date="2017" name="Genome Med.">
        <title>A novel Ruminococcus gnavus clade enriched in inflammatory bowel disease patients.</title>
        <authorList>
            <person name="Hall A.B."/>
            <person name="Yassour M."/>
            <person name="Sauk J."/>
            <person name="Garner A."/>
            <person name="Jiang X."/>
            <person name="Arthur T."/>
            <person name="Lagoudas G.K."/>
            <person name="Vatanen T."/>
            <person name="Fornelos N."/>
            <person name="Wilson R."/>
            <person name="Bertha M."/>
            <person name="Cohen M."/>
            <person name="Garber J."/>
            <person name="Khalili H."/>
            <person name="Gevers D."/>
            <person name="Ananthakrishnan A.N."/>
            <person name="Kugathasan S."/>
            <person name="Lander E.S."/>
            <person name="Blainey P."/>
            <person name="Vlamakis H."/>
            <person name="Xavier R.J."/>
            <person name="Huttenhower C."/>
        </authorList>
    </citation>
    <scope>NUCLEOTIDE SEQUENCE [LARGE SCALE GENOMIC DNA]</scope>
    <source>
        <strain evidence="7 8">RJX1118</strain>
    </source>
</reference>
<dbReference type="NCBIfam" id="TIGR03062">
    <property type="entry name" value="pip_yhgE_Cterm"/>
    <property type="match status" value="1"/>
</dbReference>
<dbReference type="Pfam" id="PF12698">
    <property type="entry name" value="ABC2_membrane_3"/>
    <property type="match status" value="2"/>
</dbReference>
<dbReference type="InterPro" id="IPR017500">
    <property type="entry name" value="Phage_infect_YhgE_N"/>
</dbReference>
<dbReference type="InterPro" id="IPR051328">
    <property type="entry name" value="T7SS_ABC-Transporter"/>
</dbReference>
<dbReference type="GO" id="GO:0016020">
    <property type="term" value="C:membrane"/>
    <property type="evidence" value="ECO:0007669"/>
    <property type="project" value="UniProtKB-SubCell"/>
</dbReference>
<feature type="transmembrane region" description="Helical" evidence="5">
    <location>
        <begin position="794"/>
        <end position="814"/>
    </location>
</feature>
<keyword evidence="4 5" id="KW-0472">Membrane</keyword>
<gene>
    <name evidence="7" type="ORF">CDL18_08970</name>
</gene>
<dbReference type="InterPro" id="IPR013525">
    <property type="entry name" value="ABC2_TM"/>
</dbReference>
<protein>
    <recommendedName>
        <fullName evidence="6">ABC-2 type transporter transmembrane domain-containing protein</fullName>
    </recommendedName>
</protein>
<feature type="domain" description="ABC-2 type transporter transmembrane" evidence="6">
    <location>
        <begin position="27"/>
        <end position="167"/>
    </location>
</feature>
<dbReference type="RefSeq" id="WP_101879725.1">
    <property type="nucleotide sequence ID" value="NZ_NIHM01000011.1"/>
</dbReference>
<feature type="transmembrane region" description="Helical" evidence="5">
    <location>
        <begin position="564"/>
        <end position="588"/>
    </location>
</feature>
<evidence type="ECO:0000313" key="7">
    <source>
        <dbReference type="EMBL" id="PLT54697.1"/>
    </source>
</evidence>
<keyword evidence="2 5" id="KW-0812">Transmembrane</keyword>
<dbReference type="PANTHER" id="PTHR43077">
    <property type="entry name" value="TRANSPORT PERMEASE YVFS-RELATED"/>
    <property type="match status" value="1"/>
</dbReference>
<evidence type="ECO:0000313" key="8">
    <source>
        <dbReference type="Proteomes" id="UP000234849"/>
    </source>
</evidence>
<evidence type="ECO:0000256" key="2">
    <source>
        <dbReference type="ARBA" id="ARBA00022692"/>
    </source>
</evidence>
<feature type="transmembrane region" description="Helical" evidence="5">
    <location>
        <begin position="769"/>
        <end position="788"/>
    </location>
</feature>